<dbReference type="HAMAP" id="MF_00361">
    <property type="entry name" value="NAD_kinase"/>
    <property type="match status" value="1"/>
</dbReference>
<dbReference type="InterPro" id="IPR017438">
    <property type="entry name" value="ATP-NAD_kinase_N"/>
</dbReference>
<evidence type="ECO:0000256" key="5">
    <source>
        <dbReference type="ARBA" id="ARBA00022840"/>
    </source>
</evidence>
<dbReference type="InterPro" id="IPR016064">
    <property type="entry name" value="NAD/diacylglycerol_kinase_sf"/>
</dbReference>
<evidence type="ECO:0000256" key="1">
    <source>
        <dbReference type="ARBA" id="ARBA00022490"/>
    </source>
</evidence>
<evidence type="ECO:0000313" key="11">
    <source>
        <dbReference type="Proteomes" id="UP000618460"/>
    </source>
</evidence>
<comment type="caution">
    <text evidence="10">The sequence shown here is derived from an EMBL/GenBank/DDBJ whole genome shotgun (WGS) entry which is preliminary data.</text>
</comment>
<feature type="binding site" evidence="9">
    <location>
        <begin position="123"/>
        <end position="124"/>
    </location>
    <ligand>
        <name>NAD(+)</name>
        <dbReference type="ChEBI" id="CHEBI:57540"/>
    </ligand>
</feature>
<reference evidence="10" key="2">
    <citation type="submission" date="2020-09" db="EMBL/GenBank/DDBJ databases">
        <authorList>
            <person name="Sun Q."/>
            <person name="Zhou Y."/>
        </authorList>
    </citation>
    <scope>NUCLEOTIDE SEQUENCE</scope>
    <source>
        <strain evidence="10">CGMCC 1.6333</strain>
    </source>
</reference>
<dbReference type="GO" id="GO:0005524">
    <property type="term" value="F:ATP binding"/>
    <property type="evidence" value="ECO:0007669"/>
    <property type="project" value="UniProtKB-KW"/>
</dbReference>
<protein>
    <recommendedName>
        <fullName evidence="9">NAD kinase</fullName>
        <ecNumber evidence="9">2.7.1.23</ecNumber>
    </recommendedName>
    <alternativeName>
        <fullName evidence="9">ATP-dependent NAD kinase</fullName>
    </alternativeName>
</protein>
<dbReference type="InterPro" id="IPR017437">
    <property type="entry name" value="ATP-NAD_kinase_PpnK-typ_C"/>
</dbReference>
<keyword evidence="1 9" id="KW-0963">Cytoplasm</keyword>
<reference evidence="10" key="1">
    <citation type="journal article" date="2014" name="Int. J. Syst. Evol. Microbiol.">
        <title>Complete genome sequence of Corynebacterium casei LMG S-19264T (=DSM 44701T), isolated from a smear-ripened cheese.</title>
        <authorList>
            <consortium name="US DOE Joint Genome Institute (JGI-PGF)"/>
            <person name="Walter F."/>
            <person name="Albersmeier A."/>
            <person name="Kalinowski J."/>
            <person name="Ruckert C."/>
        </authorList>
    </citation>
    <scope>NUCLEOTIDE SEQUENCE</scope>
    <source>
        <strain evidence="10">CGMCC 1.6333</strain>
    </source>
</reference>
<dbReference type="GO" id="GO:0005737">
    <property type="term" value="C:cytoplasm"/>
    <property type="evidence" value="ECO:0007669"/>
    <property type="project" value="UniProtKB-SubCell"/>
</dbReference>
<dbReference type="OrthoDB" id="9774737at2"/>
<dbReference type="GO" id="GO:0051287">
    <property type="term" value="F:NAD binding"/>
    <property type="evidence" value="ECO:0007669"/>
    <property type="project" value="UniProtKB-ARBA"/>
</dbReference>
<dbReference type="AlphaFoldDB" id="A0A917WT43"/>
<evidence type="ECO:0000256" key="2">
    <source>
        <dbReference type="ARBA" id="ARBA00022679"/>
    </source>
</evidence>
<dbReference type="NCBIfam" id="NF002902">
    <property type="entry name" value="PRK03501.1"/>
    <property type="match status" value="1"/>
</dbReference>
<dbReference type="PANTHER" id="PTHR20275:SF9">
    <property type="entry name" value="NAD KINASE 2"/>
    <property type="match status" value="1"/>
</dbReference>
<dbReference type="PANTHER" id="PTHR20275">
    <property type="entry name" value="NAD KINASE"/>
    <property type="match status" value="1"/>
</dbReference>
<proteinExistence type="inferred from homology"/>
<sequence length="266" mass="29924">MRSLKNIYFYYPKESVSAERLSQLTQACKDNGFNIVEADNEADVVICIGDDGVYLQGVRHTGFRSDCLYIGISEEDQAGLYEGFLLDDYQEMFDTLKQETFEVQNFPLIDVSINGATPFYCLNEASIRSSIIKTIAIDVYIDDRHFERFRGDGLIVATPTGSAGYNKSTQGAILDPAVPCFQLTELASLNNNHYRTLGSSLILAENKTLRLEVIQDGNDYPIIGLDNEAYSIRNIQHITLTMSGKSIQTIKLPGDTYWDRLKHIFL</sequence>
<dbReference type="EMBL" id="BMLG01000003">
    <property type="protein sequence ID" value="GGM26510.1"/>
    <property type="molecule type" value="Genomic_DNA"/>
</dbReference>
<name>A0A917WT43_9BACI</name>
<keyword evidence="6 9" id="KW-0521">NADP</keyword>
<keyword evidence="2 9" id="KW-0808">Transferase</keyword>
<feature type="active site" description="Proton acceptor" evidence="9">
    <location>
        <position position="51"/>
    </location>
</feature>
<evidence type="ECO:0000256" key="4">
    <source>
        <dbReference type="ARBA" id="ARBA00022777"/>
    </source>
</evidence>
<dbReference type="EC" id="2.7.1.23" evidence="9"/>
<dbReference type="GO" id="GO:0003951">
    <property type="term" value="F:NAD+ kinase activity"/>
    <property type="evidence" value="ECO:0007669"/>
    <property type="project" value="UniProtKB-UniRule"/>
</dbReference>
<dbReference type="GO" id="GO:0046872">
    <property type="term" value="F:metal ion binding"/>
    <property type="evidence" value="ECO:0007669"/>
    <property type="project" value="UniProtKB-UniRule"/>
</dbReference>
<comment type="cofactor">
    <cofactor evidence="9">
        <name>a divalent metal cation</name>
        <dbReference type="ChEBI" id="CHEBI:60240"/>
    </cofactor>
</comment>
<keyword evidence="5 9" id="KW-0067">ATP-binding</keyword>
<feature type="binding site" evidence="9">
    <location>
        <position position="150"/>
    </location>
    <ligand>
        <name>NAD(+)</name>
        <dbReference type="ChEBI" id="CHEBI:57540"/>
    </ligand>
</feature>
<evidence type="ECO:0000313" key="10">
    <source>
        <dbReference type="EMBL" id="GGM26510.1"/>
    </source>
</evidence>
<dbReference type="Proteomes" id="UP000618460">
    <property type="component" value="Unassembled WGS sequence"/>
</dbReference>
<accession>A0A917WT43</accession>
<comment type="similarity">
    <text evidence="9">Belongs to the NAD kinase family.</text>
</comment>
<comment type="caution">
    <text evidence="9">Lacks conserved residue(s) required for the propagation of feature annotation.</text>
</comment>
<gene>
    <name evidence="10" type="primary">nadK2</name>
    <name evidence="9" type="synonym">nadK</name>
    <name evidence="10" type="ORF">GCM10011351_10280</name>
</gene>
<evidence type="ECO:0000256" key="7">
    <source>
        <dbReference type="ARBA" id="ARBA00023027"/>
    </source>
</evidence>
<dbReference type="InterPro" id="IPR002504">
    <property type="entry name" value="NADK"/>
</dbReference>
<dbReference type="RefSeq" id="WP_117154693.1">
    <property type="nucleotide sequence ID" value="NZ_BMLG01000003.1"/>
</dbReference>
<dbReference type="GO" id="GO:0006741">
    <property type="term" value="P:NADP+ biosynthetic process"/>
    <property type="evidence" value="ECO:0007669"/>
    <property type="project" value="UniProtKB-UniRule"/>
</dbReference>
<keyword evidence="11" id="KW-1185">Reference proteome</keyword>
<comment type="subcellular location">
    <subcellularLocation>
        <location evidence="9">Cytoplasm</location>
    </subcellularLocation>
</comment>
<keyword evidence="3 9" id="KW-0547">Nucleotide-binding</keyword>
<evidence type="ECO:0000256" key="9">
    <source>
        <dbReference type="HAMAP-Rule" id="MF_00361"/>
    </source>
</evidence>
<evidence type="ECO:0000256" key="8">
    <source>
        <dbReference type="ARBA" id="ARBA00047925"/>
    </source>
</evidence>
<comment type="catalytic activity">
    <reaction evidence="8 9">
        <text>NAD(+) + ATP = ADP + NADP(+) + H(+)</text>
        <dbReference type="Rhea" id="RHEA:18629"/>
        <dbReference type="ChEBI" id="CHEBI:15378"/>
        <dbReference type="ChEBI" id="CHEBI:30616"/>
        <dbReference type="ChEBI" id="CHEBI:57540"/>
        <dbReference type="ChEBI" id="CHEBI:58349"/>
        <dbReference type="ChEBI" id="CHEBI:456216"/>
        <dbReference type="EC" id="2.7.1.23"/>
    </reaction>
</comment>
<comment type="function">
    <text evidence="9">Involved in the regulation of the intracellular balance of NAD and NADP, and is a key enzyme in the biosynthesis of NADP. Catalyzes specifically the phosphorylation on 2'-hydroxyl of the adenosine moiety of NAD to yield NADP.</text>
</comment>
<organism evidence="10 11">
    <name type="scientific">Paraliobacillus quinghaiensis</name>
    <dbReference type="NCBI Taxonomy" id="470815"/>
    <lineage>
        <taxon>Bacteria</taxon>
        <taxon>Bacillati</taxon>
        <taxon>Bacillota</taxon>
        <taxon>Bacilli</taxon>
        <taxon>Bacillales</taxon>
        <taxon>Bacillaceae</taxon>
        <taxon>Paraliobacillus</taxon>
    </lineage>
</organism>
<dbReference type="Gene3D" id="3.40.50.10330">
    <property type="entry name" value="Probable inorganic polyphosphate/atp-NAD kinase, domain 1"/>
    <property type="match status" value="1"/>
</dbReference>
<dbReference type="SUPFAM" id="SSF111331">
    <property type="entry name" value="NAD kinase/diacylglycerol kinase-like"/>
    <property type="match status" value="1"/>
</dbReference>
<feature type="binding site" evidence="9">
    <location>
        <begin position="51"/>
        <end position="52"/>
    </location>
    <ligand>
        <name>NAD(+)</name>
        <dbReference type="ChEBI" id="CHEBI:57540"/>
    </ligand>
</feature>
<keyword evidence="7 9" id="KW-0520">NAD</keyword>
<feature type="binding site" evidence="9">
    <location>
        <position position="152"/>
    </location>
    <ligand>
        <name>NAD(+)</name>
        <dbReference type="ChEBI" id="CHEBI:57540"/>
    </ligand>
</feature>
<dbReference type="GO" id="GO:0019674">
    <property type="term" value="P:NAD+ metabolic process"/>
    <property type="evidence" value="ECO:0007669"/>
    <property type="project" value="InterPro"/>
</dbReference>
<dbReference type="Pfam" id="PF20143">
    <property type="entry name" value="NAD_kinase_C"/>
    <property type="match status" value="1"/>
</dbReference>
<feature type="binding site" evidence="9">
    <location>
        <position position="187"/>
    </location>
    <ligand>
        <name>NAD(+)</name>
        <dbReference type="ChEBI" id="CHEBI:57540"/>
    </ligand>
</feature>
<evidence type="ECO:0000256" key="6">
    <source>
        <dbReference type="ARBA" id="ARBA00022857"/>
    </source>
</evidence>
<dbReference type="Gene3D" id="2.60.200.30">
    <property type="entry name" value="Probable inorganic polyphosphate/atp-NAD kinase, domain 2"/>
    <property type="match status" value="1"/>
</dbReference>
<keyword evidence="4 9" id="KW-0418">Kinase</keyword>
<evidence type="ECO:0000256" key="3">
    <source>
        <dbReference type="ARBA" id="ARBA00022741"/>
    </source>
</evidence>